<dbReference type="PANTHER" id="PTHR42838:SF2">
    <property type="entry name" value="NITROUS-OXIDE REDUCTASE"/>
    <property type="match status" value="1"/>
</dbReference>
<evidence type="ECO:0000256" key="3">
    <source>
        <dbReference type="ARBA" id="ARBA00022764"/>
    </source>
</evidence>
<dbReference type="GO" id="GO:0042597">
    <property type="term" value="C:periplasmic space"/>
    <property type="evidence" value="ECO:0007669"/>
    <property type="project" value="UniProtKB-SubCell"/>
</dbReference>
<dbReference type="EMBL" id="CP001359">
    <property type="protein sequence ID" value="ACL64900.1"/>
    <property type="molecule type" value="Genomic_DNA"/>
</dbReference>
<dbReference type="InterPro" id="IPR041114">
    <property type="entry name" value="Nos_propeller"/>
</dbReference>
<accession>B8J545</accession>
<dbReference type="PANTHER" id="PTHR42838">
    <property type="entry name" value="CYTOCHROME C OXIDASE SUBUNIT II"/>
    <property type="match status" value="1"/>
</dbReference>
<dbReference type="GO" id="GO:0005507">
    <property type="term" value="F:copper ion binding"/>
    <property type="evidence" value="ECO:0007669"/>
    <property type="project" value="InterPro"/>
</dbReference>
<evidence type="ECO:0000256" key="1">
    <source>
        <dbReference type="ARBA" id="ARBA00004418"/>
    </source>
</evidence>
<dbReference type="InterPro" id="IPR008972">
    <property type="entry name" value="Cupredoxin"/>
</dbReference>
<keyword evidence="2" id="KW-0479">Metal-binding</keyword>
<feature type="domain" description="Cytochrome oxidase subunit II copper A binding" evidence="5">
    <location>
        <begin position="528"/>
        <end position="620"/>
    </location>
</feature>
<dbReference type="SMR" id="B8J545"/>
<evidence type="ECO:0000313" key="7">
    <source>
        <dbReference type="Proteomes" id="UP000007089"/>
    </source>
</evidence>
<dbReference type="Pfam" id="PF18764">
    <property type="entry name" value="nos_propeller"/>
    <property type="match status" value="1"/>
</dbReference>
<dbReference type="SUPFAM" id="SSF50974">
    <property type="entry name" value="Nitrous oxide reductase, N-terminal domain"/>
    <property type="match status" value="1"/>
</dbReference>
<dbReference type="InterPro" id="IPR034205">
    <property type="entry name" value="N2OR_C"/>
</dbReference>
<dbReference type="GO" id="GO:0004129">
    <property type="term" value="F:cytochrome-c oxidase activity"/>
    <property type="evidence" value="ECO:0007669"/>
    <property type="project" value="InterPro"/>
</dbReference>
<dbReference type="NCBIfam" id="TIGR04246">
    <property type="entry name" value="nitrous_NosZ_Gp"/>
    <property type="match status" value="1"/>
</dbReference>
<keyword evidence="7" id="KW-1185">Reference proteome</keyword>
<dbReference type="PROSITE" id="PS50857">
    <property type="entry name" value="COX2_CUA"/>
    <property type="match status" value="1"/>
</dbReference>
<dbReference type="InterPro" id="IPR015943">
    <property type="entry name" value="WD40/YVTN_repeat-like_dom_sf"/>
</dbReference>
<gene>
    <name evidence="6" type="ordered locus">A2cp1_1556</name>
</gene>
<dbReference type="Pfam" id="PF13473">
    <property type="entry name" value="Cupredoxin_1"/>
    <property type="match status" value="1"/>
</dbReference>
<organism evidence="6 7">
    <name type="scientific">Anaeromyxobacter dehalogenans (strain ATCC BAA-258 / DSM 21875 / 2CP-1)</name>
    <dbReference type="NCBI Taxonomy" id="455488"/>
    <lineage>
        <taxon>Bacteria</taxon>
        <taxon>Pseudomonadati</taxon>
        <taxon>Myxococcota</taxon>
        <taxon>Myxococcia</taxon>
        <taxon>Myxococcales</taxon>
        <taxon>Cystobacterineae</taxon>
        <taxon>Anaeromyxobacteraceae</taxon>
        <taxon>Anaeromyxobacter</taxon>
    </lineage>
</organism>
<dbReference type="GO" id="GO:0016020">
    <property type="term" value="C:membrane"/>
    <property type="evidence" value="ECO:0007669"/>
    <property type="project" value="InterPro"/>
</dbReference>
<dbReference type="Gene3D" id="2.60.40.420">
    <property type="entry name" value="Cupredoxins - blue copper proteins"/>
    <property type="match status" value="1"/>
</dbReference>
<dbReference type="InterPro" id="IPR051403">
    <property type="entry name" value="NosZ/Cyto_c_oxidase_sub2"/>
</dbReference>
<dbReference type="PROSITE" id="PS51257">
    <property type="entry name" value="PROKAR_LIPOPROTEIN"/>
    <property type="match status" value="1"/>
</dbReference>
<evidence type="ECO:0000256" key="2">
    <source>
        <dbReference type="ARBA" id="ARBA00022723"/>
    </source>
</evidence>
<dbReference type="InterPro" id="IPR026468">
    <property type="entry name" value="Nitrous_oxide_Rdtase_Sec-dep"/>
</dbReference>
<dbReference type="KEGG" id="acp:A2cp1_1556"/>
<dbReference type="SUPFAM" id="SSF49503">
    <property type="entry name" value="Cupredoxins"/>
    <property type="match status" value="1"/>
</dbReference>
<reference evidence="6" key="1">
    <citation type="submission" date="2009-01" db="EMBL/GenBank/DDBJ databases">
        <title>Complete sequence of Anaeromyxobacter dehalogenans 2CP-1.</title>
        <authorList>
            <consortium name="US DOE Joint Genome Institute"/>
            <person name="Lucas S."/>
            <person name="Copeland A."/>
            <person name="Lapidus A."/>
            <person name="Glavina del Rio T."/>
            <person name="Dalin E."/>
            <person name="Tice H."/>
            <person name="Bruce D."/>
            <person name="Goodwin L."/>
            <person name="Pitluck S."/>
            <person name="Saunders E."/>
            <person name="Brettin T."/>
            <person name="Detter J.C."/>
            <person name="Han C."/>
            <person name="Larimer F."/>
            <person name="Land M."/>
            <person name="Hauser L."/>
            <person name="Kyrpides N."/>
            <person name="Ovchinnikova G."/>
            <person name="Beliaev A.S."/>
            <person name="Richardson P."/>
        </authorList>
    </citation>
    <scope>NUCLEOTIDE SEQUENCE</scope>
    <source>
        <strain evidence="6">2CP-1</strain>
    </source>
</reference>
<sequence>MADTKLWTRIAVALAAVGALALVVGCPPSKPKGSKRPAAASDIAVAAEKTYVPPGDLDEYYMFSSGGHSGQVYVYGIPSMRHITTIPVFAPYSGTGYGFDDESKAMLGNLTWGDVHHPALSETGGDYDGRWLFVNEMNGRVARIDLRDFKTRQIIGPVPNISGNHGSTFITPNSEYILMSSRFSIPIPKGKAVSIDRYASEYKGVAAGIKVDPKTGQMSLGWQVLLPPFDWDLGDAGKKLSEGWFFLTCYNSERATGKLEVTASQRDRDYIAAIDWRLAEKAAAEGKGELVGGVKVLDPKTVPGLVYLLPCGKSPHGVDVSPDGKYVVGSGKLQGVTTAFNFEKVLTAIKNKDFAGEEDGIPVLKYESIKDAEVPVGLGPLHTQFGPDGMAYTSLFVDSALAKWKLGTWEVLDKVPMSYSTGHLAAAEGDTVSPDGKWLVGLNKLSHGRHLPVGPSQPESSQLVDISGDKMKLVYDAFTEPEPHYAQIIKADKLKPIEVYPREENKHPLAIWDVKDAGVTRKGNEVLAKVVVVRSSMTPALIEVNEGDTVKVALTNIEQTTDELHGFGLLDYNINVVLDPGETKTVTFKADKPGVFPYYCTNFCSALHQEMQGYLVVKPR</sequence>
<dbReference type="InterPro" id="IPR028096">
    <property type="entry name" value="EfeO_Cupredoxin"/>
</dbReference>
<protein>
    <submittedName>
        <fullName evidence="6">Nitrous-oxide reductase</fullName>
        <ecNumber evidence="6">1.7.2.4</ecNumber>
    </submittedName>
</protein>
<dbReference type="Proteomes" id="UP000007089">
    <property type="component" value="Chromosome"/>
</dbReference>
<comment type="subcellular location">
    <subcellularLocation>
        <location evidence="1">Periplasm</location>
    </subcellularLocation>
</comment>
<dbReference type="InterPro" id="IPR002429">
    <property type="entry name" value="CcO_II-like_C"/>
</dbReference>
<keyword evidence="3" id="KW-0574">Periplasm</keyword>
<dbReference type="EC" id="1.7.2.4" evidence="6"/>
<dbReference type="HOGENOM" id="CLU_016420_0_0_7"/>
<dbReference type="CDD" id="cd04223">
    <property type="entry name" value="N2OR_C"/>
    <property type="match status" value="1"/>
</dbReference>
<evidence type="ECO:0000259" key="5">
    <source>
        <dbReference type="PROSITE" id="PS50857"/>
    </source>
</evidence>
<evidence type="ECO:0000313" key="6">
    <source>
        <dbReference type="EMBL" id="ACL64900.1"/>
    </source>
</evidence>
<dbReference type="GO" id="GO:0050304">
    <property type="term" value="F:nitrous-oxide reductase activity"/>
    <property type="evidence" value="ECO:0007669"/>
    <property type="project" value="UniProtKB-EC"/>
</dbReference>
<keyword evidence="6" id="KW-0560">Oxidoreductase</keyword>
<proteinExistence type="predicted"/>
<dbReference type="InterPro" id="IPR011045">
    <property type="entry name" value="N2O_reductase_N"/>
</dbReference>
<dbReference type="Gene3D" id="2.130.10.10">
    <property type="entry name" value="YVTN repeat-like/Quinoprotein amine dehydrogenase"/>
    <property type="match status" value="1"/>
</dbReference>
<evidence type="ECO:0000256" key="4">
    <source>
        <dbReference type="ARBA" id="ARBA00023008"/>
    </source>
</evidence>
<dbReference type="AlphaFoldDB" id="B8J545"/>
<dbReference type="RefSeq" id="WP_012632836.1">
    <property type="nucleotide sequence ID" value="NC_011891.1"/>
</dbReference>
<name>B8J545_ANAD2</name>
<keyword evidence="4" id="KW-0186">Copper</keyword>